<sequence length="90" mass="10130">MSAYPSSQQPRPRRNGLEILTALAFSSTVQCPASFSNPDRSREERSLDPRPAYIPGYTETPTTLNCTGTLTRLFSFSLSSFLFSMHYFNI</sequence>
<dbReference type="Proteomes" id="UP000027222">
    <property type="component" value="Unassembled WGS sequence"/>
</dbReference>
<dbReference type="HOGENOM" id="CLU_2441006_0_0_1"/>
<proteinExistence type="predicted"/>
<reference evidence="3" key="1">
    <citation type="journal article" date="2014" name="Proc. Natl. Acad. Sci. U.S.A.">
        <title>Extensive sampling of basidiomycete genomes demonstrates inadequacy of the white-rot/brown-rot paradigm for wood decay fungi.</title>
        <authorList>
            <person name="Riley R."/>
            <person name="Salamov A.A."/>
            <person name="Brown D.W."/>
            <person name="Nagy L.G."/>
            <person name="Floudas D."/>
            <person name="Held B.W."/>
            <person name="Levasseur A."/>
            <person name="Lombard V."/>
            <person name="Morin E."/>
            <person name="Otillar R."/>
            <person name="Lindquist E.A."/>
            <person name="Sun H."/>
            <person name="LaButti K.M."/>
            <person name="Schmutz J."/>
            <person name="Jabbour D."/>
            <person name="Luo H."/>
            <person name="Baker S.E."/>
            <person name="Pisabarro A.G."/>
            <person name="Walton J.D."/>
            <person name="Blanchette R.A."/>
            <person name="Henrissat B."/>
            <person name="Martin F."/>
            <person name="Cullen D."/>
            <person name="Hibbett D.S."/>
            <person name="Grigoriev I.V."/>
        </authorList>
    </citation>
    <scope>NUCLEOTIDE SEQUENCE [LARGE SCALE GENOMIC DNA]</scope>
    <source>
        <strain evidence="3">CBS 339.88</strain>
    </source>
</reference>
<organism evidence="2 3">
    <name type="scientific">Galerina marginata (strain CBS 339.88)</name>
    <dbReference type="NCBI Taxonomy" id="685588"/>
    <lineage>
        <taxon>Eukaryota</taxon>
        <taxon>Fungi</taxon>
        <taxon>Dikarya</taxon>
        <taxon>Basidiomycota</taxon>
        <taxon>Agaricomycotina</taxon>
        <taxon>Agaricomycetes</taxon>
        <taxon>Agaricomycetidae</taxon>
        <taxon>Agaricales</taxon>
        <taxon>Agaricineae</taxon>
        <taxon>Strophariaceae</taxon>
        <taxon>Galerina</taxon>
    </lineage>
</organism>
<evidence type="ECO:0000256" key="1">
    <source>
        <dbReference type="SAM" id="MobiDB-lite"/>
    </source>
</evidence>
<gene>
    <name evidence="2" type="ORF">GALMADRAFT_931883</name>
</gene>
<accession>A0A067SH77</accession>
<name>A0A067SH77_GALM3</name>
<feature type="region of interest" description="Disordered" evidence="1">
    <location>
        <begin position="31"/>
        <end position="54"/>
    </location>
</feature>
<dbReference type="EMBL" id="KL142403">
    <property type="protein sequence ID" value="KDR69357.1"/>
    <property type="molecule type" value="Genomic_DNA"/>
</dbReference>
<keyword evidence="3" id="KW-1185">Reference proteome</keyword>
<evidence type="ECO:0000313" key="3">
    <source>
        <dbReference type="Proteomes" id="UP000027222"/>
    </source>
</evidence>
<evidence type="ECO:0000313" key="2">
    <source>
        <dbReference type="EMBL" id="KDR69357.1"/>
    </source>
</evidence>
<feature type="compositionally biased region" description="Basic and acidic residues" evidence="1">
    <location>
        <begin position="39"/>
        <end position="48"/>
    </location>
</feature>
<dbReference type="AlphaFoldDB" id="A0A067SH77"/>
<protein>
    <submittedName>
        <fullName evidence="2">Uncharacterized protein</fullName>
    </submittedName>
</protein>